<dbReference type="RefSeq" id="WP_219929211.1">
    <property type="nucleotide sequence ID" value="NZ_OMOQ01000003.1"/>
</dbReference>
<keyword evidence="5" id="KW-1185">Reference proteome</keyword>
<evidence type="ECO:0000259" key="3">
    <source>
        <dbReference type="PROSITE" id="PS51186"/>
    </source>
</evidence>
<dbReference type="Pfam" id="PF00583">
    <property type="entry name" value="Acetyltransf_1"/>
    <property type="match status" value="1"/>
</dbReference>
<dbReference type="Gene3D" id="3.40.630.30">
    <property type="match status" value="1"/>
</dbReference>
<name>A0A2R8BKR2_9RHOB</name>
<feature type="domain" description="N-acetyltransferase" evidence="3">
    <location>
        <begin position="18"/>
        <end position="173"/>
    </location>
</feature>
<gene>
    <name evidence="4" type="ORF">DEA8626_03070</name>
</gene>
<dbReference type="PROSITE" id="PS51186">
    <property type="entry name" value="GNAT"/>
    <property type="match status" value="1"/>
</dbReference>
<dbReference type="InterPro" id="IPR050832">
    <property type="entry name" value="Bact_Acetyltransf"/>
</dbReference>
<evidence type="ECO:0000313" key="4">
    <source>
        <dbReference type="EMBL" id="SPH24022.1"/>
    </source>
</evidence>
<dbReference type="InterPro" id="IPR000182">
    <property type="entry name" value="GNAT_dom"/>
</dbReference>
<sequence length="302" mass="32837">MTLLKNSIVASGPVYSAIEIREATRADISAVARIMYEAFRRFHESRGFAPDFPDLETATGIAAGQIEDPASYAIVAVAGDRVVGSNFLTEGDPIRGIGPISVDPDFQDAGVGRLLMHAVIRRSISARGVRLLQDAFNTKSMALYASLGFRVREPVVVVTGRPRDNVPAGLQVRPMTPTDLFAADTLARRVHGYARGAELRSALARGTPVVLERGGRITGYMTMPKLWLLNHAVAETQADMMALILGAGAVTAEPISFLVPIRYAEFFRWCLGQVFAIVKPMTLMTRGEYSEPRGAWVPSVLY</sequence>
<proteinExistence type="predicted"/>
<keyword evidence="1" id="KW-0808">Transferase</keyword>
<dbReference type="Proteomes" id="UP000244924">
    <property type="component" value="Unassembled WGS sequence"/>
</dbReference>
<evidence type="ECO:0000256" key="1">
    <source>
        <dbReference type="ARBA" id="ARBA00022679"/>
    </source>
</evidence>
<dbReference type="PANTHER" id="PTHR43877">
    <property type="entry name" value="AMINOALKYLPHOSPHONATE N-ACETYLTRANSFERASE-RELATED-RELATED"/>
    <property type="match status" value="1"/>
</dbReference>
<protein>
    <recommendedName>
        <fullName evidence="3">N-acetyltransferase domain-containing protein</fullName>
    </recommendedName>
</protein>
<dbReference type="CDD" id="cd04301">
    <property type="entry name" value="NAT_SF"/>
    <property type="match status" value="1"/>
</dbReference>
<evidence type="ECO:0000256" key="2">
    <source>
        <dbReference type="ARBA" id="ARBA00023315"/>
    </source>
</evidence>
<dbReference type="EMBL" id="OMOQ01000003">
    <property type="protein sequence ID" value="SPH24022.1"/>
    <property type="molecule type" value="Genomic_DNA"/>
</dbReference>
<dbReference type="InterPro" id="IPR016181">
    <property type="entry name" value="Acyl_CoA_acyltransferase"/>
</dbReference>
<dbReference type="AlphaFoldDB" id="A0A2R8BKR2"/>
<organism evidence="4 5">
    <name type="scientific">Albidovulum aquaemixtae</name>
    <dbReference type="NCBI Taxonomy" id="1542388"/>
    <lineage>
        <taxon>Bacteria</taxon>
        <taxon>Pseudomonadati</taxon>
        <taxon>Pseudomonadota</taxon>
        <taxon>Alphaproteobacteria</taxon>
        <taxon>Rhodobacterales</taxon>
        <taxon>Paracoccaceae</taxon>
        <taxon>Albidovulum</taxon>
    </lineage>
</organism>
<evidence type="ECO:0000313" key="5">
    <source>
        <dbReference type="Proteomes" id="UP000244924"/>
    </source>
</evidence>
<accession>A0A2R8BKR2</accession>
<dbReference type="GO" id="GO:0016747">
    <property type="term" value="F:acyltransferase activity, transferring groups other than amino-acyl groups"/>
    <property type="evidence" value="ECO:0007669"/>
    <property type="project" value="InterPro"/>
</dbReference>
<keyword evidence="2" id="KW-0012">Acyltransferase</keyword>
<reference evidence="4 5" key="1">
    <citation type="submission" date="2018-03" db="EMBL/GenBank/DDBJ databases">
        <authorList>
            <person name="Keele B.F."/>
        </authorList>
    </citation>
    <scope>NUCLEOTIDE SEQUENCE [LARGE SCALE GENOMIC DNA]</scope>
    <source>
        <strain evidence="4 5">CECT 8626</strain>
    </source>
</reference>
<dbReference type="SUPFAM" id="SSF55729">
    <property type="entry name" value="Acyl-CoA N-acyltransferases (Nat)"/>
    <property type="match status" value="1"/>
</dbReference>